<feature type="transmembrane region" description="Helical" evidence="6">
    <location>
        <begin position="160"/>
        <end position="179"/>
    </location>
</feature>
<sequence>MQSGGESTNTVSVIGNVTIKPVLWAVLLLGLILAASGLLVPSLSVVLLVFAGILFGILMNGVSSWCAERTPLSYRTWYLILTTVLILLILLGVFYLGSQIVQRADELWVQLQSAISNASEQLRESEQAQKYLPDASQVKKAVTESQSAILPEMLKGFRGLGWAITSAFVIFFVGLYAAYEPDLYRTGLIKLVPKHRRGRAEKVFRELRSALGQWIIGRMSSMAIIGVLTAIGLWLLGLPLPITLGVVAALLTFIPNIGPLLAAVPQVLLALNLGSSTVIYVLIFNVALQGVESYLITPVIQRHEASLPPILTIAAQLLMGVTVGVIGIMMAAPLVVVIMVLTQMLYIHDQLGDSHPGELTES</sequence>
<proteinExistence type="inferred from homology"/>
<dbReference type="PANTHER" id="PTHR21716">
    <property type="entry name" value="TRANSMEMBRANE PROTEIN"/>
    <property type="match status" value="1"/>
</dbReference>
<dbReference type="AlphaFoldDB" id="A0A5M6D6S1"/>
<reference evidence="7 8" key="1">
    <citation type="submission" date="2019-08" db="EMBL/GenBank/DDBJ databases">
        <authorList>
            <person name="Dhanesh K."/>
            <person name="Kumar G."/>
            <person name="Sasikala C."/>
            <person name="Venkata Ramana C."/>
        </authorList>
    </citation>
    <scope>NUCLEOTIDE SEQUENCE [LARGE SCALE GENOMIC DNA]</scope>
    <source>
        <strain evidence="7 8">JC645</strain>
    </source>
</reference>
<feature type="transmembrane region" description="Helical" evidence="6">
    <location>
        <begin position="21"/>
        <end position="39"/>
    </location>
</feature>
<keyword evidence="4 6" id="KW-1133">Transmembrane helix</keyword>
<dbReference type="GO" id="GO:0016020">
    <property type="term" value="C:membrane"/>
    <property type="evidence" value="ECO:0007669"/>
    <property type="project" value="UniProtKB-SubCell"/>
</dbReference>
<comment type="similarity">
    <text evidence="2">Belongs to the autoinducer-2 exporter (AI-2E) (TC 2.A.86) family.</text>
</comment>
<evidence type="ECO:0000256" key="6">
    <source>
        <dbReference type="SAM" id="Phobius"/>
    </source>
</evidence>
<evidence type="ECO:0000313" key="7">
    <source>
        <dbReference type="EMBL" id="KAA5541952.1"/>
    </source>
</evidence>
<dbReference type="Pfam" id="PF01594">
    <property type="entry name" value="AI-2E_transport"/>
    <property type="match status" value="1"/>
</dbReference>
<keyword evidence="5 6" id="KW-0472">Membrane</keyword>
<feature type="transmembrane region" description="Helical" evidence="6">
    <location>
        <begin position="310"/>
        <end position="341"/>
    </location>
</feature>
<accession>A0A5M6D6S1</accession>
<feature type="transmembrane region" description="Helical" evidence="6">
    <location>
        <begin position="269"/>
        <end position="290"/>
    </location>
</feature>
<feature type="transmembrane region" description="Helical" evidence="6">
    <location>
        <begin position="77"/>
        <end position="97"/>
    </location>
</feature>
<dbReference type="Proteomes" id="UP000324479">
    <property type="component" value="Unassembled WGS sequence"/>
</dbReference>
<comment type="caution">
    <text evidence="7">The sequence shown here is derived from an EMBL/GenBank/DDBJ whole genome shotgun (WGS) entry which is preliminary data.</text>
</comment>
<feature type="transmembrane region" description="Helical" evidence="6">
    <location>
        <begin position="242"/>
        <end position="262"/>
    </location>
</feature>
<comment type="subcellular location">
    <subcellularLocation>
        <location evidence="1">Membrane</location>
        <topology evidence="1">Multi-pass membrane protein</topology>
    </subcellularLocation>
</comment>
<protein>
    <submittedName>
        <fullName evidence="7">AI-2E family transporter</fullName>
    </submittedName>
</protein>
<evidence type="ECO:0000256" key="4">
    <source>
        <dbReference type="ARBA" id="ARBA00022989"/>
    </source>
</evidence>
<evidence type="ECO:0000256" key="5">
    <source>
        <dbReference type="ARBA" id="ARBA00023136"/>
    </source>
</evidence>
<dbReference type="InterPro" id="IPR002549">
    <property type="entry name" value="AI-2E-like"/>
</dbReference>
<organism evidence="7 8">
    <name type="scientific">Roseiconus nitratireducens</name>
    <dbReference type="NCBI Taxonomy" id="2605748"/>
    <lineage>
        <taxon>Bacteria</taxon>
        <taxon>Pseudomonadati</taxon>
        <taxon>Planctomycetota</taxon>
        <taxon>Planctomycetia</taxon>
        <taxon>Pirellulales</taxon>
        <taxon>Pirellulaceae</taxon>
        <taxon>Roseiconus</taxon>
    </lineage>
</organism>
<feature type="transmembrane region" description="Helical" evidence="6">
    <location>
        <begin position="215"/>
        <end position="236"/>
    </location>
</feature>
<feature type="transmembrane region" description="Helical" evidence="6">
    <location>
        <begin position="45"/>
        <end position="65"/>
    </location>
</feature>
<gene>
    <name evidence="7" type="ORF">FYK55_16505</name>
</gene>
<name>A0A5M6D6S1_9BACT</name>
<keyword evidence="3 6" id="KW-0812">Transmembrane</keyword>
<evidence type="ECO:0000256" key="3">
    <source>
        <dbReference type="ARBA" id="ARBA00022692"/>
    </source>
</evidence>
<evidence type="ECO:0000256" key="1">
    <source>
        <dbReference type="ARBA" id="ARBA00004141"/>
    </source>
</evidence>
<dbReference type="GO" id="GO:0055085">
    <property type="term" value="P:transmembrane transport"/>
    <property type="evidence" value="ECO:0007669"/>
    <property type="project" value="TreeGrafter"/>
</dbReference>
<dbReference type="EMBL" id="VWOX01000009">
    <property type="protein sequence ID" value="KAA5541952.1"/>
    <property type="molecule type" value="Genomic_DNA"/>
</dbReference>
<keyword evidence="8" id="KW-1185">Reference proteome</keyword>
<evidence type="ECO:0000256" key="2">
    <source>
        <dbReference type="ARBA" id="ARBA00009773"/>
    </source>
</evidence>
<dbReference type="PANTHER" id="PTHR21716:SF62">
    <property type="entry name" value="TRANSPORT PROTEIN YDBI-RELATED"/>
    <property type="match status" value="1"/>
</dbReference>
<evidence type="ECO:0000313" key="8">
    <source>
        <dbReference type="Proteomes" id="UP000324479"/>
    </source>
</evidence>